<comment type="caution">
    <text evidence="1">The sequence shown here is derived from an EMBL/GenBank/DDBJ whole genome shotgun (WGS) entry which is preliminary data.</text>
</comment>
<protein>
    <submittedName>
        <fullName evidence="1">Uncharacterized protein</fullName>
    </submittedName>
</protein>
<gene>
    <name evidence="1" type="ORF">SDC9_61500</name>
</gene>
<evidence type="ECO:0000313" key="1">
    <source>
        <dbReference type="EMBL" id="MPM15134.1"/>
    </source>
</evidence>
<reference evidence="1" key="1">
    <citation type="submission" date="2019-08" db="EMBL/GenBank/DDBJ databases">
        <authorList>
            <person name="Kucharzyk K."/>
            <person name="Murdoch R.W."/>
            <person name="Higgins S."/>
            <person name="Loffler F."/>
        </authorList>
    </citation>
    <scope>NUCLEOTIDE SEQUENCE</scope>
</reference>
<name>A0A644XM11_9ZZZZ</name>
<proteinExistence type="predicted"/>
<dbReference type="AlphaFoldDB" id="A0A644XM11"/>
<sequence length="135" mass="14885">MAIVRSRWKIPKAPLMINNTFSRAQPTRPVMKERMYSRLCSLGRNLEGRPIESRLPSSTSQPLTGHMLPPLAMVSVLLSSMTETALSRASGSKSESASMPQKNCLVATFSPKFKESALPPLTLSTTTRLGMFLFL</sequence>
<accession>A0A644XM11</accession>
<organism evidence="1">
    <name type="scientific">bioreactor metagenome</name>
    <dbReference type="NCBI Taxonomy" id="1076179"/>
    <lineage>
        <taxon>unclassified sequences</taxon>
        <taxon>metagenomes</taxon>
        <taxon>ecological metagenomes</taxon>
    </lineage>
</organism>
<dbReference type="EMBL" id="VSSQ01002392">
    <property type="protein sequence ID" value="MPM15134.1"/>
    <property type="molecule type" value="Genomic_DNA"/>
</dbReference>